<dbReference type="RefSeq" id="YP_010580908.1">
    <property type="nucleotide sequence ID" value="NC_069057.1"/>
</dbReference>
<comment type="similarity">
    <text evidence="2">Belongs to the ATPase A chain family.</text>
</comment>
<comment type="subcellular location">
    <subcellularLocation>
        <location evidence="1">Membrane</location>
        <topology evidence="1">Multi-pass membrane protein</topology>
    </subcellularLocation>
    <subcellularLocation>
        <location evidence="11">Mitochondrion inner membrane</location>
        <topology evidence="11">Multi-pass membrane protein</topology>
    </subcellularLocation>
</comment>
<keyword evidence="7 12" id="KW-1133">Transmembrane helix</keyword>
<protein>
    <recommendedName>
        <fullName evidence="11">ATP synthase subunit a</fullName>
    </recommendedName>
</protein>
<evidence type="ECO:0000256" key="2">
    <source>
        <dbReference type="ARBA" id="ARBA00006810"/>
    </source>
</evidence>
<dbReference type="AlphaFoldDB" id="A0A9E8G3U9"/>
<evidence type="ECO:0000313" key="13">
    <source>
        <dbReference type="EMBL" id="UZT27093.1"/>
    </source>
</evidence>
<keyword evidence="13" id="KW-0496">Mitochondrion</keyword>
<evidence type="ECO:0000256" key="11">
    <source>
        <dbReference type="RuleBase" id="RU004450"/>
    </source>
</evidence>
<gene>
    <name evidence="13" type="primary">ATP6</name>
</gene>
<keyword evidence="3" id="KW-0813">Transport</keyword>
<keyword evidence="8" id="KW-0406">Ion transport</keyword>
<dbReference type="PANTHER" id="PTHR11410">
    <property type="entry name" value="ATP SYNTHASE SUBUNIT A"/>
    <property type="match status" value="1"/>
</dbReference>
<evidence type="ECO:0000256" key="5">
    <source>
        <dbReference type="ARBA" id="ARBA00022692"/>
    </source>
</evidence>
<evidence type="ECO:0000256" key="3">
    <source>
        <dbReference type="ARBA" id="ARBA00022448"/>
    </source>
</evidence>
<evidence type="ECO:0000256" key="8">
    <source>
        <dbReference type="ARBA" id="ARBA00023065"/>
    </source>
</evidence>
<dbReference type="GO" id="GO:0005743">
    <property type="term" value="C:mitochondrial inner membrane"/>
    <property type="evidence" value="ECO:0007669"/>
    <property type="project" value="UniProtKB-SubCell"/>
</dbReference>
<dbReference type="PROSITE" id="PS00449">
    <property type="entry name" value="ATPASE_A"/>
    <property type="match status" value="1"/>
</dbReference>
<reference evidence="13" key="1">
    <citation type="journal article" date="2022" name="Genes (Basel)">
        <title>The Complete Mitochondrial Genome of Entemnotrochus rumphii, a Living Fossil for Vetigastropoda (Mollusca: Gastropoda).</title>
        <authorList>
            <person name="Wang Y."/>
            <person name="Ma P."/>
            <person name="Zhang Z."/>
            <person name="Li C."/>
            <person name="Liu Y."/>
            <person name="Chen Y."/>
            <person name="Wang J."/>
            <person name="Wang H."/>
            <person name="Song H."/>
        </authorList>
    </citation>
    <scope>NUCLEOTIDE SEQUENCE</scope>
    <source>
        <tissue evidence="13">Foot</tissue>
    </source>
</reference>
<proteinExistence type="inferred from homology"/>
<dbReference type="EMBL" id="OP354269">
    <property type="protein sequence ID" value="UZT27093.1"/>
    <property type="molecule type" value="Genomic_DNA"/>
</dbReference>
<dbReference type="InterPro" id="IPR045083">
    <property type="entry name" value="ATP_synth_F0_asu_bact/mt"/>
</dbReference>
<dbReference type="InterPro" id="IPR023011">
    <property type="entry name" value="ATP_synth_F0_asu_AS"/>
</dbReference>
<dbReference type="Gene3D" id="1.20.120.220">
    <property type="entry name" value="ATP synthase, F0 complex, subunit A"/>
    <property type="match status" value="1"/>
</dbReference>
<reference evidence="13" key="2">
    <citation type="submission" date="2022-09" db="EMBL/GenBank/DDBJ databases">
        <authorList>
            <person name="Wang Y."/>
            <person name="Ma P."/>
            <person name="Zhang Z."/>
            <person name="Liu Y."/>
            <person name="Chen Y."/>
            <person name="Li C."/>
            <person name="Wang J."/>
            <person name="Song H."/>
            <person name="Wang H."/>
        </authorList>
    </citation>
    <scope>NUCLEOTIDE SEQUENCE</scope>
    <source>
        <tissue evidence="13">Foot</tissue>
    </source>
</reference>
<evidence type="ECO:0000256" key="1">
    <source>
        <dbReference type="ARBA" id="ARBA00004141"/>
    </source>
</evidence>
<feature type="transmembrane region" description="Helical" evidence="12">
    <location>
        <begin position="71"/>
        <end position="95"/>
    </location>
</feature>
<dbReference type="GO" id="GO:0046933">
    <property type="term" value="F:proton-transporting ATP synthase activity, rotational mechanism"/>
    <property type="evidence" value="ECO:0007669"/>
    <property type="project" value="TreeGrafter"/>
</dbReference>
<feature type="transmembrane region" description="Helical" evidence="12">
    <location>
        <begin position="102"/>
        <end position="121"/>
    </location>
</feature>
<dbReference type="InterPro" id="IPR000568">
    <property type="entry name" value="ATP_synth_F0_asu"/>
</dbReference>
<dbReference type="CTD" id="4508"/>
<geneLocation type="mitochondrion" evidence="13"/>
<keyword evidence="6" id="KW-0375">Hydrogen ion transport</keyword>
<dbReference type="PANTHER" id="PTHR11410:SF0">
    <property type="entry name" value="ATP SYNTHASE SUBUNIT A"/>
    <property type="match status" value="1"/>
</dbReference>
<feature type="transmembrane region" description="Helical" evidence="12">
    <location>
        <begin position="127"/>
        <end position="147"/>
    </location>
</feature>
<keyword evidence="5 12" id="KW-0812">Transmembrane</keyword>
<keyword evidence="4" id="KW-0138">CF(0)</keyword>
<evidence type="ECO:0000256" key="7">
    <source>
        <dbReference type="ARBA" id="ARBA00022989"/>
    </source>
</evidence>
<dbReference type="Pfam" id="PF00119">
    <property type="entry name" value="ATP-synt_A"/>
    <property type="match status" value="1"/>
</dbReference>
<keyword evidence="9 12" id="KW-0472">Membrane</keyword>
<keyword evidence="10" id="KW-0066">ATP synthesis</keyword>
<dbReference type="GeneID" id="77081783"/>
<name>A0A9E8G3U9_9VEST</name>
<organism evidence="13">
    <name type="scientific">Entemnotrochus rumphii</name>
    <dbReference type="NCBI Taxonomy" id="160018"/>
    <lineage>
        <taxon>Eukaryota</taxon>
        <taxon>Metazoa</taxon>
        <taxon>Spiralia</taxon>
        <taxon>Lophotrochozoa</taxon>
        <taxon>Mollusca</taxon>
        <taxon>Gastropoda</taxon>
        <taxon>Vetigastropoda</taxon>
        <taxon>Pleurotomariida</taxon>
        <taxon>Pleurotomarioidea</taxon>
        <taxon>Pleurotomariidae</taxon>
        <taxon>Entemnotrochus</taxon>
    </lineage>
</organism>
<dbReference type="NCBIfam" id="TIGR01131">
    <property type="entry name" value="ATP_synt_6_or_A"/>
    <property type="match status" value="1"/>
</dbReference>
<evidence type="ECO:0000256" key="10">
    <source>
        <dbReference type="ARBA" id="ARBA00023310"/>
    </source>
</evidence>
<dbReference type="PRINTS" id="PR00123">
    <property type="entry name" value="ATPASEA"/>
</dbReference>
<dbReference type="InterPro" id="IPR035908">
    <property type="entry name" value="F0_ATP_A_sf"/>
</dbReference>
<evidence type="ECO:0000256" key="6">
    <source>
        <dbReference type="ARBA" id="ARBA00022781"/>
    </source>
</evidence>
<dbReference type="SUPFAM" id="SSF81336">
    <property type="entry name" value="F1F0 ATP synthase subunit A"/>
    <property type="match status" value="1"/>
</dbReference>
<accession>A0A9E8G3U9</accession>
<sequence length="232" mass="25602">MLVDIFSSFDDHNSVFMSLYILIWMMTLTILSTFNMMFWAGPNRWNFVLNLPKSVMASLVMRSFGVKLGGFINIMCSLFLLLILFNLLGLVPYVFSPTSHFAMTLSLGCPFWLSLIISGSLHNPTSVIASLLPAGAPAGLNPILVLVETASICIRPITLSVRLAANITAGHIVLGLIGTYLSSGLFIYSVIALSLLIFIQIMYFIFEFGIALIQAYIFSLLITLYSDEHPSQ</sequence>
<evidence type="ECO:0000256" key="4">
    <source>
        <dbReference type="ARBA" id="ARBA00022547"/>
    </source>
</evidence>
<feature type="transmembrane region" description="Helical" evidence="12">
    <location>
        <begin position="20"/>
        <end position="40"/>
    </location>
</feature>
<dbReference type="GO" id="GO:0045259">
    <property type="term" value="C:proton-transporting ATP synthase complex"/>
    <property type="evidence" value="ECO:0007669"/>
    <property type="project" value="UniProtKB-KW"/>
</dbReference>
<evidence type="ECO:0000256" key="12">
    <source>
        <dbReference type="SAM" id="Phobius"/>
    </source>
</evidence>
<feature type="transmembrane region" description="Helical" evidence="12">
    <location>
        <begin position="186"/>
        <end position="206"/>
    </location>
</feature>
<evidence type="ECO:0000256" key="9">
    <source>
        <dbReference type="ARBA" id="ARBA00023136"/>
    </source>
</evidence>
<dbReference type="CDD" id="cd00310">
    <property type="entry name" value="ATP-synt_Fo_a_6"/>
    <property type="match status" value="1"/>
</dbReference>